<evidence type="ECO:0000256" key="1">
    <source>
        <dbReference type="ARBA" id="ARBA00004196"/>
    </source>
</evidence>
<dbReference type="OrthoDB" id="676979at2759"/>
<dbReference type="Pfam" id="PF13855">
    <property type="entry name" value="LRR_8"/>
    <property type="match status" value="1"/>
</dbReference>
<evidence type="ECO:0000256" key="4">
    <source>
        <dbReference type="SAM" id="SignalP"/>
    </source>
</evidence>
<comment type="subcellular location">
    <subcellularLocation>
        <location evidence="1">Cell envelope</location>
    </subcellularLocation>
</comment>
<comment type="caution">
    <text evidence="5">The sequence shown here is derived from an EMBL/GenBank/DDBJ whole genome shotgun (WGS) entry which is preliminary data.</text>
</comment>
<dbReference type="Pfam" id="PF00560">
    <property type="entry name" value="LRR_1"/>
    <property type="match status" value="1"/>
</dbReference>
<dbReference type="PANTHER" id="PTHR48059:SF30">
    <property type="entry name" value="OS06G0587000 PROTEIN"/>
    <property type="match status" value="1"/>
</dbReference>
<dbReference type="Proteomes" id="UP001153076">
    <property type="component" value="Unassembled WGS sequence"/>
</dbReference>
<evidence type="ECO:0000313" key="6">
    <source>
        <dbReference type="Proteomes" id="UP001153076"/>
    </source>
</evidence>
<keyword evidence="4" id="KW-0732">Signal</keyword>
<keyword evidence="2" id="KW-0433">Leucine-rich repeat</keyword>
<feature type="chain" id="PRO_5040214046" evidence="4">
    <location>
        <begin position="28"/>
        <end position="382"/>
    </location>
</feature>
<organism evidence="5 6">
    <name type="scientific">Carnegiea gigantea</name>
    <dbReference type="NCBI Taxonomy" id="171969"/>
    <lineage>
        <taxon>Eukaryota</taxon>
        <taxon>Viridiplantae</taxon>
        <taxon>Streptophyta</taxon>
        <taxon>Embryophyta</taxon>
        <taxon>Tracheophyta</taxon>
        <taxon>Spermatophyta</taxon>
        <taxon>Magnoliopsida</taxon>
        <taxon>eudicotyledons</taxon>
        <taxon>Gunneridae</taxon>
        <taxon>Pentapetalae</taxon>
        <taxon>Caryophyllales</taxon>
        <taxon>Cactineae</taxon>
        <taxon>Cactaceae</taxon>
        <taxon>Cactoideae</taxon>
        <taxon>Echinocereeae</taxon>
        <taxon>Carnegiea</taxon>
    </lineage>
</organism>
<dbReference type="EMBL" id="JAKOGI010000553">
    <property type="protein sequence ID" value="KAJ8433226.1"/>
    <property type="molecule type" value="Genomic_DNA"/>
</dbReference>
<dbReference type="SMART" id="SM00369">
    <property type="entry name" value="LRR_TYP"/>
    <property type="match status" value="3"/>
</dbReference>
<dbReference type="InterPro" id="IPR003591">
    <property type="entry name" value="Leu-rich_rpt_typical-subtyp"/>
</dbReference>
<name>A0A9Q1JXL0_9CARY</name>
<dbReference type="PANTHER" id="PTHR48059">
    <property type="entry name" value="POLYGALACTURONASE INHIBITOR 1"/>
    <property type="match status" value="1"/>
</dbReference>
<keyword evidence="3" id="KW-0677">Repeat</keyword>
<dbReference type="SUPFAM" id="SSF52058">
    <property type="entry name" value="L domain-like"/>
    <property type="match status" value="1"/>
</dbReference>
<gene>
    <name evidence="5" type="ORF">Cgig2_023178</name>
</gene>
<dbReference type="InterPro" id="IPR032675">
    <property type="entry name" value="LRR_dom_sf"/>
</dbReference>
<dbReference type="InterPro" id="IPR001611">
    <property type="entry name" value="Leu-rich_rpt"/>
</dbReference>
<dbReference type="InterPro" id="IPR051848">
    <property type="entry name" value="PGIP"/>
</dbReference>
<keyword evidence="6" id="KW-1185">Reference proteome</keyword>
<reference evidence="5" key="1">
    <citation type="submission" date="2022-04" db="EMBL/GenBank/DDBJ databases">
        <title>Carnegiea gigantea Genome sequencing and assembly v2.</title>
        <authorList>
            <person name="Copetti D."/>
            <person name="Sanderson M.J."/>
            <person name="Burquez A."/>
            <person name="Wojciechowski M.F."/>
        </authorList>
    </citation>
    <scope>NUCLEOTIDE SEQUENCE</scope>
    <source>
        <strain evidence="5">SGP5-SGP5p</strain>
        <tissue evidence="5">Aerial part</tissue>
    </source>
</reference>
<evidence type="ECO:0000313" key="5">
    <source>
        <dbReference type="EMBL" id="KAJ8433226.1"/>
    </source>
</evidence>
<dbReference type="AlphaFoldDB" id="A0A9Q1JXL0"/>
<proteinExistence type="predicted"/>
<accession>A0A9Q1JXL0</accession>
<evidence type="ECO:0000256" key="2">
    <source>
        <dbReference type="ARBA" id="ARBA00022614"/>
    </source>
</evidence>
<feature type="signal peptide" evidence="4">
    <location>
        <begin position="1"/>
        <end position="27"/>
    </location>
</feature>
<evidence type="ECO:0000256" key="3">
    <source>
        <dbReference type="ARBA" id="ARBA00022737"/>
    </source>
</evidence>
<dbReference type="Gene3D" id="3.80.10.10">
    <property type="entry name" value="Ribonuclease Inhibitor"/>
    <property type="match status" value="1"/>
</dbReference>
<protein>
    <submittedName>
        <fullName evidence="5">Uncharacterized protein</fullName>
    </submittedName>
</protein>
<sequence length="382" mass="41714">MNKTRSTLSPLITALIISHLLISSAYGGGPTPKTPASLEPSSRFPPQQTILPSLHDQYYHHCHPFPSKYPPSLCSHFRHLLLSSPPPQPPFSAAEIDPRCIDGDGDDDDDDRVGGRVAISKLVSAIFLALLVCMGVEVNALNEINSSLGWRVVCSWVGDDPCGDGDLPPWSGVREVYAVSIVGPFPIAVTNLLDLQRLDLHNNKLTEPIPPQIGRLKRLQILNLRWNKLQDVLPPEIGELKSLTHLHLSYDKMTGIIPSALSRLPRLTYLYFDHNQFSGAIPDAFYDHPFLKEMGRTGELKSEEGGDWRVAGEDRGERTFRFQSKVATPAGVVFAFAGLHVQLGSGDFGEQARTRSGSCAASACERSEAESGSGRMGVGDSQ</sequence>
<dbReference type="FunFam" id="3.80.10.10:FF:000383">
    <property type="entry name" value="Leucine-rich repeat receptor protein kinase EMS1"/>
    <property type="match status" value="1"/>
</dbReference>